<dbReference type="InterPro" id="IPR047187">
    <property type="entry name" value="SF1_C_Upf1"/>
</dbReference>
<protein>
    <recommendedName>
        <fullName evidence="7">Helicase ATP-binding domain-containing protein</fullName>
    </recommendedName>
</protein>
<proteinExistence type="predicted"/>
<dbReference type="FunFam" id="3.40.50.300:FF:003210">
    <property type="entry name" value="RNA helicase aquarius"/>
    <property type="match status" value="1"/>
</dbReference>
<feature type="domain" description="RNA helicase aquarius beta-barrel" evidence="4">
    <location>
        <begin position="2"/>
        <end position="70"/>
    </location>
</feature>
<dbReference type="InterPro" id="IPR041677">
    <property type="entry name" value="DNA2/NAM7_AAA_11"/>
</dbReference>
<organism evidence="6">
    <name type="scientific">Arcella intermedia</name>
    <dbReference type="NCBI Taxonomy" id="1963864"/>
    <lineage>
        <taxon>Eukaryota</taxon>
        <taxon>Amoebozoa</taxon>
        <taxon>Tubulinea</taxon>
        <taxon>Elardia</taxon>
        <taxon>Arcellinida</taxon>
        <taxon>Sphaerothecina</taxon>
        <taxon>Arcellidae</taxon>
        <taxon>Arcella</taxon>
    </lineage>
</organism>
<dbReference type="SUPFAM" id="SSF52540">
    <property type="entry name" value="P-loop containing nucleoside triphosphate hydrolases"/>
    <property type="match status" value="1"/>
</dbReference>
<reference evidence="6" key="1">
    <citation type="journal article" date="2020" name="J. Eukaryot. Microbiol.">
        <title>De novo Sequencing, Assembly and Annotation of the Transcriptome for the Free-Living Testate Amoeba Arcella intermedia.</title>
        <authorList>
            <person name="Ribeiro G.M."/>
            <person name="Porfirio-Sousa A.L."/>
            <person name="Maurer-Alcala X.X."/>
            <person name="Katz L.A."/>
            <person name="Lahr D.J.G."/>
        </authorList>
    </citation>
    <scope>NUCLEOTIDE SEQUENCE</scope>
</reference>
<accession>A0A6B2KY51</accession>
<evidence type="ECO:0000259" key="4">
    <source>
        <dbReference type="Pfam" id="PF21143"/>
    </source>
</evidence>
<dbReference type="GO" id="GO:0003729">
    <property type="term" value="F:mRNA binding"/>
    <property type="evidence" value="ECO:0007669"/>
    <property type="project" value="TreeGrafter"/>
</dbReference>
<dbReference type="AlphaFoldDB" id="A0A6B2KY51"/>
<evidence type="ECO:0000259" key="2">
    <source>
        <dbReference type="Pfam" id="PF13086"/>
    </source>
</evidence>
<feature type="compositionally biased region" description="Basic and acidic residues" evidence="1">
    <location>
        <begin position="370"/>
        <end position="382"/>
    </location>
</feature>
<dbReference type="PANTHER" id="PTHR10887">
    <property type="entry name" value="DNA2/NAM7 HELICASE FAMILY"/>
    <property type="match status" value="1"/>
</dbReference>
<dbReference type="InterPro" id="IPR045055">
    <property type="entry name" value="DNA2/NAM7-like"/>
</dbReference>
<evidence type="ECO:0000256" key="1">
    <source>
        <dbReference type="SAM" id="MobiDB-lite"/>
    </source>
</evidence>
<evidence type="ECO:0000313" key="6">
    <source>
        <dbReference type="EMBL" id="NDV29535.1"/>
    </source>
</evidence>
<dbReference type="GO" id="GO:0004386">
    <property type="term" value="F:helicase activity"/>
    <property type="evidence" value="ECO:0007669"/>
    <property type="project" value="InterPro"/>
</dbReference>
<feature type="domain" description="RNA helicase aquarius insertion" evidence="5">
    <location>
        <begin position="118"/>
        <end position="186"/>
    </location>
</feature>
<dbReference type="InterPro" id="IPR048967">
    <property type="entry name" value="Aquarius_insert"/>
</dbReference>
<dbReference type="CDD" id="cd18808">
    <property type="entry name" value="SF1_C_Upf1"/>
    <property type="match status" value="1"/>
</dbReference>
<feature type="domain" description="DNA2/NAM7 helicase helicase" evidence="2">
    <location>
        <begin position="198"/>
        <end position="411"/>
    </location>
</feature>
<name>A0A6B2KY51_9EUKA</name>
<sequence>MISVRGCEVYQVLDEENNVISDANPEKKPPKVVGRKRKIRLLLDPAQYQLDKDNNVHEKVYNGFNLLIRRRAKENNFKAVLETIRDIMNTPLKVPEWLHDVFLGYGDPNACCNTSTPIRSIDFNDTFISKEHLESCFPNRKFQYPTTDAQLQPPFLITFPENPSSEEPLIVQPKVLPNPGPYPQNQPKKNSVPFTPVQVDAIKRAMHTGLTLVVGPPGTGKTDIAVQIVSNWYHNFPNQRTLIVTHSNQALNQIFEKITYLNIDERHLLRLGHGQEQLETERDFSKFGRVNYMLQLRLDLLSQVEKLAESIGISGDVAYTCETARNFWVYHIVSRIEEFEVRCERNLERVKKGEPIEEIQEPKQVPVPPQKEKEKEGKKDKDKEEEEEDEDDEEDEKGMDVEEEEPKEEKKVPQTKEEMEVYLVEKYFPFKEFFSDVPELFTQAKSYAVAMECARGCFRYIQSIFDQLDDCRAFELLKSSYDRGNFLLMKQAKIIAMTCTHAALKRRELIHLGFKFDNILMEESAQILEIETFIPLLLQQQDPEGEPRLKRIVLIGDHNQLPPVVKNMAIQKYSNLDQSLFARLVRLGVPTLELDSQGRARPSIAALYNWRYKKLGDLPHVKTAPEFHFANSGFVHDYQIINVEDYNGRGESTPSPYFYQNLGEAEYVVAVYMFMRMIGYPAAKITILTSYNGQKHLLRDVIRRRCSNNPRFGWPAKVTTVDRYQGQQNDYVLLSLVRTRTVGHIRDIRRLVVAMSRARLGLYVFCRKRLFSNCYELTHTFSKFLMRPDKLMLVQNEFFPTTRKIEEGVDKGSVFEVQDVVHMGQLVSLR</sequence>
<dbReference type="Pfam" id="PF13086">
    <property type="entry name" value="AAA_11"/>
    <property type="match status" value="2"/>
</dbReference>
<dbReference type="Pfam" id="PF21144">
    <property type="entry name" value="Aquarius_N_3rd"/>
    <property type="match status" value="1"/>
</dbReference>
<dbReference type="InterPro" id="IPR048966">
    <property type="entry name" value="Aquarius_b-barrel"/>
</dbReference>
<dbReference type="Gene3D" id="3.40.50.300">
    <property type="entry name" value="P-loop containing nucleotide triphosphate hydrolases"/>
    <property type="match status" value="2"/>
</dbReference>
<feature type="domain" description="DNA2/NAM7 helicase-like C-terminal" evidence="3">
    <location>
        <begin position="576"/>
        <end position="768"/>
    </location>
</feature>
<dbReference type="Pfam" id="PF21143">
    <property type="entry name" value="Aquarius_N_2nd"/>
    <property type="match status" value="1"/>
</dbReference>
<dbReference type="GO" id="GO:0071013">
    <property type="term" value="C:catalytic step 2 spliceosome"/>
    <property type="evidence" value="ECO:0007669"/>
    <property type="project" value="TreeGrafter"/>
</dbReference>
<dbReference type="Pfam" id="PF13087">
    <property type="entry name" value="AAA_12"/>
    <property type="match status" value="1"/>
</dbReference>
<evidence type="ECO:0000259" key="3">
    <source>
        <dbReference type="Pfam" id="PF13087"/>
    </source>
</evidence>
<dbReference type="EMBL" id="GIBP01000566">
    <property type="protein sequence ID" value="NDV29535.1"/>
    <property type="molecule type" value="Transcribed_RNA"/>
</dbReference>
<evidence type="ECO:0008006" key="7">
    <source>
        <dbReference type="Google" id="ProtNLM"/>
    </source>
</evidence>
<dbReference type="InterPro" id="IPR041679">
    <property type="entry name" value="DNA2/NAM7-like_C"/>
</dbReference>
<feature type="compositionally biased region" description="Acidic residues" evidence="1">
    <location>
        <begin position="383"/>
        <end position="406"/>
    </location>
</feature>
<feature type="region of interest" description="Disordered" evidence="1">
    <location>
        <begin position="357"/>
        <end position="415"/>
    </location>
</feature>
<evidence type="ECO:0000259" key="5">
    <source>
        <dbReference type="Pfam" id="PF21144"/>
    </source>
</evidence>
<dbReference type="PANTHER" id="PTHR10887:SF5">
    <property type="entry name" value="RNA HELICASE AQUARIUS"/>
    <property type="match status" value="1"/>
</dbReference>
<dbReference type="FunFam" id="3.40.50.300:FF:000507">
    <property type="entry name" value="Pre-mRNA-splicing factor"/>
    <property type="match status" value="1"/>
</dbReference>
<dbReference type="InterPro" id="IPR027417">
    <property type="entry name" value="P-loop_NTPase"/>
</dbReference>
<feature type="domain" description="DNA2/NAM7 helicase helicase" evidence="2">
    <location>
        <begin position="488"/>
        <end position="567"/>
    </location>
</feature>